<protein>
    <submittedName>
        <fullName evidence="1">Uncharacterized protein</fullName>
    </submittedName>
</protein>
<name>A0A6C0C8X5_9ZZZZ</name>
<dbReference type="AlphaFoldDB" id="A0A6C0C8X5"/>
<reference evidence="1" key="1">
    <citation type="journal article" date="2020" name="Nature">
        <title>Giant virus diversity and host interactions through global metagenomics.</title>
        <authorList>
            <person name="Schulz F."/>
            <person name="Roux S."/>
            <person name="Paez-Espino D."/>
            <person name="Jungbluth S."/>
            <person name="Walsh D.A."/>
            <person name="Denef V.J."/>
            <person name="McMahon K.D."/>
            <person name="Konstantinidis K.T."/>
            <person name="Eloe-Fadrosh E.A."/>
            <person name="Kyrpides N.C."/>
            <person name="Woyke T."/>
        </authorList>
    </citation>
    <scope>NUCLEOTIDE SEQUENCE</scope>
    <source>
        <strain evidence="1">GVMAG-M-3300020192-26</strain>
    </source>
</reference>
<proteinExistence type="predicted"/>
<organism evidence="1">
    <name type="scientific">viral metagenome</name>
    <dbReference type="NCBI Taxonomy" id="1070528"/>
    <lineage>
        <taxon>unclassified sequences</taxon>
        <taxon>metagenomes</taxon>
        <taxon>organismal metagenomes</taxon>
    </lineage>
</organism>
<sequence>MYSGRMLFNVYANERLVQIYVCNAENYMCDVCKKDKLSIHMFTNCAHDVQVCYECMLNVIQTFGCGDLCNYCAFQLKYVVITGSANIEICEKCTNQFNMIKDGDSLGLLKNQILSPLGKAELFTLSHPAIRAITTKIYLNNKIEPVVVKEATKKIEKDTTEIIMTPIPIITRLDTRVIIYPSEYPPMAIQKNKVIGTLVLKHVYTLADIFSIRTGTYYLKDL</sequence>
<dbReference type="EMBL" id="MN739352">
    <property type="protein sequence ID" value="QHT00109.1"/>
    <property type="molecule type" value="Genomic_DNA"/>
</dbReference>
<accession>A0A6C0C8X5</accession>
<evidence type="ECO:0000313" key="1">
    <source>
        <dbReference type="EMBL" id="QHT00109.1"/>
    </source>
</evidence>